<dbReference type="InterPro" id="IPR050553">
    <property type="entry name" value="Thioredoxin_ResA/DsbE_sf"/>
</dbReference>
<protein>
    <submittedName>
        <fullName evidence="4">Peroxiredoxin</fullName>
    </submittedName>
</protein>
<evidence type="ECO:0000256" key="2">
    <source>
        <dbReference type="SAM" id="MobiDB-lite"/>
    </source>
</evidence>
<dbReference type="KEGG" id="bcoa:BF29_881"/>
<evidence type="ECO:0000313" key="4">
    <source>
        <dbReference type="EMBL" id="SHG04836.1"/>
    </source>
</evidence>
<keyword evidence="1" id="KW-1015">Disulfide bond</keyword>
<proteinExistence type="predicted"/>
<dbReference type="GeneID" id="29812665"/>
<accession>A0A8B4BYS8</accession>
<comment type="caution">
    <text evidence="4">The sequence shown here is derived from an EMBL/GenBank/DDBJ whole genome shotgun (WGS) entry which is preliminary data.</text>
</comment>
<gene>
    <name evidence="4" type="ORF">SAMN02745208_03099</name>
</gene>
<dbReference type="RefSeq" id="WP_029142926.1">
    <property type="nucleotide sequence ID" value="NZ_ALAS01000129.1"/>
</dbReference>
<dbReference type="CDD" id="cd02966">
    <property type="entry name" value="TlpA_like_family"/>
    <property type="match status" value="1"/>
</dbReference>
<dbReference type="PROSITE" id="PS51352">
    <property type="entry name" value="THIOREDOXIN_2"/>
    <property type="match status" value="1"/>
</dbReference>
<name>A0A8B4BYS8_HEYCO</name>
<dbReference type="PANTHER" id="PTHR42852">
    <property type="entry name" value="THIOL:DISULFIDE INTERCHANGE PROTEIN DSBE"/>
    <property type="match status" value="1"/>
</dbReference>
<evidence type="ECO:0000259" key="3">
    <source>
        <dbReference type="PROSITE" id="PS51352"/>
    </source>
</evidence>
<organism evidence="4 5">
    <name type="scientific">Heyndrickxia coagulans DSM 1 = ATCC 7050</name>
    <dbReference type="NCBI Taxonomy" id="1121088"/>
    <lineage>
        <taxon>Bacteria</taxon>
        <taxon>Bacillati</taxon>
        <taxon>Bacillota</taxon>
        <taxon>Bacilli</taxon>
        <taxon>Bacillales</taxon>
        <taxon>Bacillaceae</taxon>
        <taxon>Heyndrickxia</taxon>
    </lineage>
</organism>
<dbReference type="PANTHER" id="PTHR42852:SF13">
    <property type="entry name" value="PROTEIN DIPZ"/>
    <property type="match status" value="1"/>
</dbReference>
<dbReference type="GO" id="GO:0016491">
    <property type="term" value="F:oxidoreductase activity"/>
    <property type="evidence" value="ECO:0007669"/>
    <property type="project" value="InterPro"/>
</dbReference>
<reference evidence="4 5" key="1">
    <citation type="submission" date="2016-11" db="EMBL/GenBank/DDBJ databases">
        <authorList>
            <person name="Varghese N."/>
            <person name="Submissions S."/>
        </authorList>
    </citation>
    <scope>NUCLEOTIDE SEQUENCE [LARGE SCALE GENOMIC DNA]</scope>
    <source>
        <strain evidence="4 5">DSM 1</strain>
    </source>
</reference>
<dbReference type="InterPro" id="IPR036249">
    <property type="entry name" value="Thioredoxin-like_sf"/>
</dbReference>
<dbReference type="SUPFAM" id="SSF52833">
    <property type="entry name" value="Thioredoxin-like"/>
    <property type="match status" value="1"/>
</dbReference>
<dbReference type="AlphaFoldDB" id="A0A8B4BYS8"/>
<dbReference type="Proteomes" id="UP000184029">
    <property type="component" value="Unassembled WGS sequence"/>
</dbReference>
<evidence type="ECO:0000313" key="5">
    <source>
        <dbReference type="Proteomes" id="UP000184029"/>
    </source>
</evidence>
<feature type="domain" description="Thioredoxin" evidence="3">
    <location>
        <begin position="71"/>
        <end position="212"/>
    </location>
</feature>
<evidence type="ECO:0000256" key="1">
    <source>
        <dbReference type="ARBA" id="ARBA00023157"/>
    </source>
</evidence>
<dbReference type="GO" id="GO:0016209">
    <property type="term" value="F:antioxidant activity"/>
    <property type="evidence" value="ECO:0007669"/>
    <property type="project" value="InterPro"/>
</dbReference>
<dbReference type="PROSITE" id="PS00194">
    <property type="entry name" value="THIOREDOXIN_1"/>
    <property type="match status" value="1"/>
</dbReference>
<sequence>MVKKVFIGVFLILAVFSVGLTVYKETHHHYESFTRDHLNSDMPNAKKAPEHSAVPSNGQNESVVVRRDVGIDIGNIAPDFTLPTIDRQDVRLSSLRGKKIILNFWATWCPPCREEMPDLEAFYSKHTKEKNVVVLAVNLTSAEASVGDVKKFIKKYNLTFPVLLAKSDKLAAQYQAFTIPTSYIIDSNGVIRNKRIGPMDQKWMSEQIDAIR</sequence>
<dbReference type="InterPro" id="IPR000866">
    <property type="entry name" value="AhpC/TSA"/>
</dbReference>
<feature type="region of interest" description="Disordered" evidence="2">
    <location>
        <begin position="40"/>
        <end position="59"/>
    </location>
</feature>
<dbReference type="Pfam" id="PF00578">
    <property type="entry name" value="AhpC-TSA"/>
    <property type="match status" value="1"/>
</dbReference>
<dbReference type="EMBL" id="FQUB01000135">
    <property type="protein sequence ID" value="SHG04836.1"/>
    <property type="molecule type" value="Genomic_DNA"/>
</dbReference>
<dbReference type="Gene3D" id="3.40.30.10">
    <property type="entry name" value="Glutaredoxin"/>
    <property type="match status" value="1"/>
</dbReference>
<dbReference type="InterPro" id="IPR013766">
    <property type="entry name" value="Thioredoxin_domain"/>
</dbReference>
<dbReference type="InterPro" id="IPR017937">
    <property type="entry name" value="Thioredoxin_CS"/>
</dbReference>